<reference evidence="2" key="1">
    <citation type="submission" date="2009-08" db="EMBL/GenBank/DDBJ databases">
        <title>Annotation of Salpingoeca rosetta.</title>
        <authorList>
            <consortium name="The Broad Institute Genome Sequencing Platform"/>
            <person name="Russ C."/>
            <person name="Cuomo C."/>
            <person name="Burger G."/>
            <person name="Gray M.W."/>
            <person name="Holland P.W.H."/>
            <person name="King N."/>
            <person name="Lang F.B.F."/>
            <person name="Roger A.J."/>
            <person name="Ruiz-Trillo I."/>
            <person name="Young S.K."/>
            <person name="Zeng Q."/>
            <person name="Gargeya S."/>
            <person name="Alvarado L."/>
            <person name="Berlin A."/>
            <person name="Chapman S.B."/>
            <person name="Chen Z."/>
            <person name="Freedman E."/>
            <person name="Gellesch M."/>
            <person name="Goldberg J."/>
            <person name="Griggs A."/>
            <person name="Gujja S."/>
            <person name="Heilman E."/>
            <person name="Heiman D."/>
            <person name="Howarth C."/>
            <person name="Mehta T."/>
            <person name="Neiman D."/>
            <person name="Pearson M."/>
            <person name="Roberts A."/>
            <person name="Saif S."/>
            <person name="Shea T."/>
            <person name="Shenoy N."/>
            <person name="Sisk P."/>
            <person name="Stolte C."/>
            <person name="Sykes S."/>
            <person name="White J."/>
            <person name="Yandava C."/>
            <person name="Haas B."/>
            <person name="Nusbaum C."/>
            <person name="Birren B."/>
        </authorList>
    </citation>
    <scope>NUCLEOTIDE SEQUENCE [LARGE SCALE GENOMIC DNA]</scope>
    <source>
        <strain evidence="2">ATCC 50818</strain>
    </source>
</reference>
<dbReference type="EMBL" id="GL832990">
    <property type="protein sequence ID" value="EGD80128.1"/>
    <property type="molecule type" value="Genomic_DNA"/>
</dbReference>
<proteinExistence type="predicted"/>
<protein>
    <submittedName>
        <fullName evidence="2">Uncharacterized protein</fullName>
    </submittedName>
</protein>
<dbReference type="RefSeq" id="XP_004988453.1">
    <property type="nucleotide sequence ID" value="XM_004988396.1"/>
</dbReference>
<dbReference type="GeneID" id="16068983"/>
<evidence type="ECO:0000313" key="3">
    <source>
        <dbReference type="Proteomes" id="UP000007799"/>
    </source>
</evidence>
<dbReference type="InParanoid" id="F2UR73"/>
<evidence type="ECO:0000313" key="2">
    <source>
        <dbReference type="EMBL" id="EGD80128.1"/>
    </source>
</evidence>
<dbReference type="KEGG" id="sre:PTSG_13036"/>
<keyword evidence="3" id="KW-1185">Reference proteome</keyword>
<organism evidence="3">
    <name type="scientific">Salpingoeca rosetta (strain ATCC 50818 / BSB-021)</name>
    <dbReference type="NCBI Taxonomy" id="946362"/>
    <lineage>
        <taxon>Eukaryota</taxon>
        <taxon>Choanoflagellata</taxon>
        <taxon>Craspedida</taxon>
        <taxon>Salpingoecidae</taxon>
        <taxon>Salpingoeca</taxon>
    </lineage>
</organism>
<dbReference type="PANTHER" id="PTHR31513">
    <property type="entry name" value="EPHRIN TYPE-B RECEPTOR"/>
    <property type="match status" value="1"/>
</dbReference>
<accession>F2UR73</accession>
<dbReference type="SUPFAM" id="SSF50998">
    <property type="entry name" value="Quinoprotein alcohol dehydrogenase-like"/>
    <property type="match status" value="1"/>
</dbReference>
<dbReference type="PANTHER" id="PTHR31513:SF2">
    <property type="entry name" value="MRAZ"/>
    <property type="match status" value="1"/>
</dbReference>
<dbReference type="Proteomes" id="UP000007799">
    <property type="component" value="Unassembled WGS sequence"/>
</dbReference>
<feature type="compositionally biased region" description="Polar residues" evidence="1">
    <location>
        <begin position="3196"/>
        <end position="3212"/>
    </location>
</feature>
<evidence type="ECO:0000256" key="1">
    <source>
        <dbReference type="SAM" id="MobiDB-lite"/>
    </source>
</evidence>
<feature type="region of interest" description="Disordered" evidence="1">
    <location>
        <begin position="3196"/>
        <end position="3226"/>
    </location>
</feature>
<dbReference type="InterPro" id="IPR011047">
    <property type="entry name" value="Quinoprotein_ADH-like_sf"/>
</dbReference>
<name>F2UR73_SALR5</name>
<dbReference type="OrthoDB" id="10071363at2759"/>
<sequence length="3257" mass="347281">MHGTRAVALDWRGLITGVTSLRLMEGRRAVVGPVASNALVQGEQVVTTPTPGVLDLGKLELEYEAEVEYPLPLDLDVGELVMRADSSIRAPSMFLRVNEAFMEGDSVLTTTARGPTLGDLLLPDAPFKAEMLGAGDNITADGVLFGQGGGHGGYGGSHVIFGSEEDPIKGGQAYGSYKTPRHPGSPGGGVGGGVGGSIMRVLVGLSLHLDGSLESMGADASAPNSGGGSGGSIWIETTTFAGHGVINATGGSGMDRGGGGAGGRIGVHVRWLREFAGIYEAFGGFGGAPSNASGNFPGEAGAGGTVYYTDSNDGLDQREPIVRDDQIVGFKDAHVALILDNDNRNHHLATAVTDEENGYFEFDELHLFHHVTVLFHNLTSTIISHKFVGDRTGRVHVRGMQQMFVEVVEGVATESIAPVSYRIDPTAEVIFPTRNTFLGTRTLAEGLVTNIEDFRAAEGALVVFTNTSRTAMLEGSPLNKTYLWMTTPGNLTFGTMTMQRGCVLDLDNIPDPLTLQASSLLIKYQSLVLMNRGYIETSYGVVEGGGILNLNYTGHPEMTGPGAGMNHTDERGRPRGAGAGYGGQGGGFHVVKPRYESVPGFPGLRGKYIEGVGSGGLAYGSVVQPIELGSGGGAGAAGSRGGSGGGFLVWRSELQLHVDGFIHLFGQDGQGKNAGGGSGGSFFAETLNMTGHGTIDVSGGRGVELGGGGSGGRIGIHCHFAHKFGGHYRAAPGEGDTYGTAGSVYREETNRGPQYADIKYSKEGDVIAIEPGFIYVKFDAEDHLVPWYSLMIEGNSTVFEFDELELTRHANLELFHPSHLENITAVVHEFVGDNTGRLHLRSDQQLYVDYVANEPGESTAPASYWIDEGAEIILPSTVYLRGTRSVFEGQLTGVIDLYLFYGSVSQFSSTANTAFLENGTYSLVTSPGNFTFGTVTVRRASEIEFLRVTTELNLNVADLTIKYGGTVLMNHADIFSSTAYIEATGRLSLDARGPGGLEVYMGPSPGVTVNDIGSGGGHGGEGGGNHTFMDNGVPIHLSPKGGEPHGSMYRPTQLGSGGGHGKGGRLVSPGGRGGGQLFWDSAVSIEVDGTLSCRGGNGTGENSGGGSGGSILIQTTNFTGHGELAVNGGHGTKRGYDGAGGRVAVHCEWRYKFGGRLRDRGGNRLEPEPLTEDPVRTQTVRIDRAHSYGGGYNHETDMYWFPHWPGSLIYTYDRDFEYRGVVSAGSKTHIAQIWTDFDGSWYAVSDINSQLDSTVTKFAPLPERKYFEPPHEPQVVWEVRLGPSTAAVASDEYYVYAMRRGSNTVYELYKDNGETARTFALDNVPGLSWNNLHGGLAVGQEKLFYASGSQVYRFNLKDGSYDDYSFTVGSNVDGLNFDGQDMCVHSNGDSRDIRCYAVFDENVYDDVHPERISRHLNYTLNPFGAAAGTIFVAENRAPPSYKKLKYDPVTGEEYEEVNRLYAHVDNEGFNVPGATVILEDNTTYYEFDELELTGYSRMLAYHPQGEPVTVVVHRFIGDKTGQFHVRNDQLILVEYVESTTNHTEAPCSFRGDAGSEIIFPSETHLHGVRSVFEGLITNVEDMYIEDGATLQFASSSQTASLIGNLTRIYMTQPGNITFGTLTIKYGGTLELQRIKSHAFTLTVAHLHVQFNGNMFANEATILSATGNIESEGVLHLDATGHPAETGPCRGSTVDGYGSGAAHGGQGGGLHAEHATQACDSVYAPDDWGSGGGNGLGTGGSGGGFLVWEVESHLELNGRLSARGGNGQGLRSGGGAGGSVQIRTYNMSGHGTIDVHGGAGGVDGFGGAGGRAAVLCELRYRFGGAYLDYGGIDEHPAFTTSAALTQRTLDPRSYGTGFNMHLNEYWFPKWPEPFAWRVDADTFELRGTVELGTDNVMQLWFDDDNYYYTADHTGNKIGKYGPYPDNDLIWEVDMQYEEFGQYASGVAVSGREVFVMRSRSEVIYVYDVIDGAMLRTFALEGGRSTYNNADLYGGFAIVHDKIFYGSGTLITRHDLATGQYDGFSFSTAVTIRSMVFNGEELCVSDNTAKLWCYQVLVSNTFKHPQRGGPVNMRGAAAGTTYVEENLRPLEYRIVRYSYSLKETVLTADHTYLHVDNIGVNVPWASVISEEGTDTYEFDEVELTGHSRLIAYHPGTQVNVTIHKFIGDRTGQLHVQDQQIVFVEYVESLSNKTEAPCSFKVDVGGEIVFPVEVYLLGVRSVFEGMLTGIEQLHVGDGAYVEFSSSANTAQLENEEYVDVTTPGNFSIPIIMIKRNSEVEFSRIEHNLTISATDIFIRYGGLMMMNEGKIDTTLFSIEYGGALAAGGRGFAAQTGPGSGFYDGSNGRGLGASYGGYGGGHNIDNTAHTPYGTVYEPLLHGSGGGIASGATPTETVCYSNNAAAIISVPCMRGSGGGVVHLNAGSQAEMDGVLIANGAEGVVSNGGGGSGGSIFIETTNFTGQGEVNVNGGAGHGSGFGGSGGRIAVHIRHRHTFGGALRSVGGLPQGGPGTVYAYEINRGPQYALFKYNPELKKIAPVSPHRHVRIDQENNVVPQPALIMDTTGDFIDFDEMTVDGYAKLYFYHPDDQEHVTIVGHEVRGDRTGIIRVRSNQRFFVEVVVAAENVHDAPVTYYVDEDAELLMPPNLILRGEDLILEGRLTNVEHLYVESGGEFVCDGQCHTALLTLEKSNDTVVIHGIEYEVVETSKSFYPEDAYRSLQDPHSMKFSTVEVKNTATLNIKVPNADVEVADFDIRFGGLVRSNTQVLTLNIGESFFEHTGRLVADGSGYGANTGPGASSDTGDRGCGGAYANVGGRGDYCSSLGSVYGSVFMNSGRMPGSGGGGPNAGAGGGLINLLVGGRLQVDGMISSNGGNGGSYSGGGSGGGIYVNTERLTGHGVIQANGGNGGAYSGGGSGGRVVVHITAHEFRWDGAVTAFGGRCGGASTDNGGCHTDTEHGGVGSVYVRSHPDDGDAFHTLILDNRGRNRNTYPFVLDEGQVTFDHLHMVNNARLQFSTKTTPSAPAFFKSVTGDLTGLLYVQSGREVHIGGRELEASYPAVDMTVDTDGQLEGTLRFFVRDTFNVHGMLSGVQSLYLLPGTRMNINGGRTTCLEGTCSAAERSWMDNNYMFKDLVLYKGASIVDTNSNGNTKSLERVKDITVLHADRLHMQYSSSVTASTIAIWTRQAKVDQRASLSTNARGYTIRTGPTTPSGSSCRDSVAGSYGGRGGRGKHGNSYCGVEAGDPYGHACYPYHAGGGAGSN</sequence>
<gene>
    <name evidence="2" type="ORF">PTSG_13036</name>
</gene>